<name>E6PYE2_9ZZZZ</name>
<feature type="compositionally biased region" description="Basic and acidic residues" evidence="1">
    <location>
        <begin position="289"/>
        <end position="298"/>
    </location>
</feature>
<evidence type="ECO:0000313" key="2">
    <source>
        <dbReference type="EMBL" id="CBH99951.1"/>
    </source>
</evidence>
<accession>E6PYE2</accession>
<sequence length="298" mass="30448">MNVDAVEQRAGDFGDVALDHGRGTHAFAGLVVEVSAGAWVHGGGEHKARGKGERHAGAGDGDGVFLEGLAHDFQDVAGKLGKLVEKKQAVVGERDLTGAGNGTAADESGVGDGVVRGAEWTLGNESRGGVEDASDGVDLGSFEGLVEGKRGEDGREALGEHGFAGAGWADHKDVVSTRGGDFKSALGGLLSAYVAEVGGVVLQLGQEHAGGDLETWPLDFAKERGVEQVDDVGEVFDGVDVDALDDSGLGSIDGWDDEICDAARTSQDGDGEDAGDGTQSAVEAEFADEEKAAEVFEV</sequence>
<evidence type="ECO:0000256" key="1">
    <source>
        <dbReference type="SAM" id="MobiDB-lite"/>
    </source>
</evidence>
<reference evidence="2" key="1">
    <citation type="submission" date="2009-10" db="EMBL/GenBank/DDBJ databases">
        <title>Diversity of trophic interactions inside an arsenic-rich microbial ecosystem.</title>
        <authorList>
            <person name="Bertin P.N."/>
            <person name="Heinrich-Salmeron A."/>
            <person name="Pelletier E."/>
            <person name="Goulhen-Chollet F."/>
            <person name="Arsene-Ploetze F."/>
            <person name="Gallien S."/>
            <person name="Calteau A."/>
            <person name="Vallenet D."/>
            <person name="Casiot C."/>
            <person name="Chane-Woon-Ming B."/>
            <person name="Giloteaux L."/>
            <person name="Barakat M."/>
            <person name="Bonnefoy V."/>
            <person name="Bruneel O."/>
            <person name="Chandler M."/>
            <person name="Cleiss J."/>
            <person name="Duran R."/>
            <person name="Elbaz-Poulichet F."/>
            <person name="Fonknechten N."/>
            <person name="Lauga B."/>
            <person name="Mornico D."/>
            <person name="Ortet P."/>
            <person name="Schaeffer C."/>
            <person name="Siguier P."/>
            <person name="Alexander Thil Smith A."/>
            <person name="Van Dorsselaer A."/>
            <person name="Weissenbach J."/>
            <person name="Medigue C."/>
            <person name="Le Paslier D."/>
        </authorList>
    </citation>
    <scope>NUCLEOTIDE SEQUENCE</scope>
</reference>
<comment type="caution">
    <text evidence="2">The sequence shown here is derived from an EMBL/GenBank/DDBJ whole genome shotgun (WGS) entry which is preliminary data.</text>
</comment>
<proteinExistence type="predicted"/>
<dbReference type="EMBL" id="CABN01000074">
    <property type="protein sequence ID" value="CBH99951.1"/>
    <property type="molecule type" value="Genomic_DNA"/>
</dbReference>
<protein>
    <submittedName>
        <fullName evidence="2">Uncharacterized protein</fullName>
    </submittedName>
</protein>
<gene>
    <name evidence="2" type="ORF">CARN3_0922</name>
</gene>
<organism evidence="2">
    <name type="scientific">mine drainage metagenome</name>
    <dbReference type="NCBI Taxonomy" id="410659"/>
    <lineage>
        <taxon>unclassified sequences</taxon>
        <taxon>metagenomes</taxon>
        <taxon>ecological metagenomes</taxon>
    </lineage>
</organism>
<feature type="region of interest" description="Disordered" evidence="1">
    <location>
        <begin position="262"/>
        <end position="298"/>
    </location>
</feature>
<dbReference type="AlphaFoldDB" id="E6PYE2"/>